<dbReference type="EMBL" id="JAAOAS010000182">
    <property type="protein sequence ID" value="KAF5587254.1"/>
    <property type="molecule type" value="Genomic_DNA"/>
</dbReference>
<keyword evidence="2" id="KW-1185">Reference proteome</keyword>
<evidence type="ECO:0000313" key="2">
    <source>
        <dbReference type="Proteomes" id="UP000546213"/>
    </source>
</evidence>
<sequence length="133" mass="14248">MSGTTVDNLMALLREQSNFDTEQVTFRGATGMLESIEGERLVQTLADRNGTITFEGKNAEETPDAAVGPSDAVSRNEVGETKLRGRATLHVGDRYAGNAANIPAWLKKGVYNSIKKHDAADDTESHVGNISGL</sequence>
<dbReference type="AlphaFoldDB" id="A0A8H5L9C1"/>
<dbReference type="Proteomes" id="UP000546213">
    <property type="component" value="Unassembled WGS sequence"/>
</dbReference>
<gene>
    <name evidence="1" type="ORF">FPCIR_7662</name>
</gene>
<protein>
    <submittedName>
        <fullName evidence="1">Uncharacterized protein</fullName>
    </submittedName>
</protein>
<name>A0A8H5L9C1_9HYPO</name>
<accession>A0A8H5L9C1</accession>
<organism evidence="1 2">
    <name type="scientific">Fusarium pseudocircinatum</name>
    <dbReference type="NCBI Taxonomy" id="56676"/>
    <lineage>
        <taxon>Eukaryota</taxon>
        <taxon>Fungi</taxon>
        <taxon>Dikarya</taxon>
        <taxon>Ascomycota</taxon>
        <taxon>Pezizomycotina</taxon>
        <taxon>Sordariomycetes</taxon>
        <taxon>Hypocreomycetidae</taxon>
        <taxon>Hypocreales</taxon>
        <taxon>Nectriaceae</taxon>
        <taxon>Fusarium</taxon>
        <taxon>Fusarium fujikuroi species complex</taxon>
    </lineage>
</organism>
<reference evidence="1 2" key="1">
    <citation type="submission" date="2020-05" db="EMBL/GenBank/DDBJ databases">
        <title>Identification and distribution of gene clusters putatively required for synthesis of sphingolipid metabolism inhibitors in phylogenetically diverse species of the filamentous fungus Fusarium.</title>
        <authorList>
            <person name="Kim H.-S."/>
            <person name="Busman M."/>
            <person name="Brown D.W."/>
            <person name="Divon H."/>
            <person name="Uhlig S."/>
            <person name="Proctor R.H."/>
        </authorList>
    </citation>
    <scope>NUCLEOTIDE SEQUENCE [LARGE SCALE GENOMIC DNA]</scope>
    <source>
        <strain evidence="1 2">NRRL 36939</strain>
    </source>
</reference>
<evidence type="ECO:0000313" key="1">
    <source>
        <dbReference type="EMBL" id="KAF5587254.1"/>
    </source>
</evidence>
<proteinExistence type="predicted"/>
<comment type="caution">
    <text evidence="1">The sequence shown here is derived from an EMBL/GenBank/DDBJ whole genome shotgun (WGS) entry which is preliminary data.</text>
</comment>